<gene>
    <name evidence="2" type="primary">NMNAT1_0</name>
    <name evidence="2" type="ORF">AVEN_249843_1</name>
</gene>
<keyword evidence="2" id="KW-0808">Transferase</keyword>
<dbReference type="InterPro" id="IPR036397">
    <property type="entry name" value="RNaseH_sf"/>
</dbReference>
<keyword evidence="2" id="KW-0548">Nucleotidyltransferase</keyword>
<keyword evidence="3" id="KW-1185">Reference proteome</keyword>
<dbReference type="CDD" id="cd09276">
    <property type="entry name" value="Rnase_HI_RT_non_LTR"/>
    <property type="match status" value="1"/>
</dbReference>
<dbReference type="InterPro" id="IPR002156">
    <property type="entry name" value="RNaseH_domain"/>
</dbReference>
<proteinExistence type="predicted"/>
<dbReference type="EMBL" id="BGPR01009064">
    <property type="protein sequence ID" value="GBN37748.1"/>
    <property type="molecule type" value="Genomic_DNA"/>
</dbReference>
<dbReference type="GO" id="GO:0003676">
    <property type="term" value="F:nucleic acid binding"/>
    <property type="evidence" value="ECO:0007669"/>
    <property type="project" value="InterPro"/>
</dbReference>
<dbReference type="PROSITE" id="PS50879">
    <property type="entry name" value="RNASE_H_1"/>
    <property type="match status" value="1"/>
</dbReference>
<dbReference type="GO" id="GO:0009435">
    <property type="term" value="P:NAD+ biosynthetic process"/>
    <property type="evidence" value="ECO:0007669"/>
    <property type="project" value="TreeGrafter"/>
</dbReference>
<evidence type="ECO:0000313" key="3">
    <source>
        <dbReference type="Proteomes" id="UP000499080"/>
    </source>
</evidence>
<dbReference type="Pfam" id="PF01467">
    <property type="entry name" value="CTP_transf_like"/>
    <property type="match status" value="1"/>
</dbReference>
<dbReference type="AlphaFoldDB" id="A0A4Y2NE69"/>
<evidence type="ECO:0000259" key="1">
    <source>
        <dbReference type="PROSITE" id="PS50879"/>
    </source>
</evidence>
<dbReference type="SUPFAM" id="SSF53098">
    <property type="entry name" value="Ribonuclease H-like"/>
    <property type="match status" value="1"/>
</dbReference>
<dbReference type="InterPro" id="IPR012337">
    <property type="entry name" value="RNaseH-like_sf"/>
</dbReference>
<accession>A0A4Y2NE69</accession>
<dbReference type="Gene3D" id="3.30.420.10">
    <property type="entry name" value="Ribonuclease H-like superfamily/Ribonuclease H"/>
    <property type="match status" value="1"/>
</dbReference>
<dbReference type="GO" id="GO:0000309">
    <property type="term" value="F:nicotinamide-nucleotide adenylyltransferase activity"/>
    <property type="evidence" value="ECO:0007669"/>
    <property type="project" value="TreeGrafter"/>
</dbReference>
<dbReference type="InterPro" id="IPR014729">
    <property type="entry name" value="Rossmann-like_a/b/a_fold"/>
</dbReference>
<name>A0A4Y2NE69_ARAVE</name>
<dbReference type="Gene3D" id="3.40.50.620">
    <property type="entry name" value="HUPs"/>
    <property type="match status" value="1"/>
</dbReference>
<dbReference type="Pfam" id="PF00075">
    <property type="entry name" value="RNase_H"/>
    <property type="match status" value="1"/>
</dbReference>
<dbReference type="PANTHER" id="PTHR12039">
    <property type="entry name" value="NICOTINAMIDE MONONUCLEOTIDE ADENYLYLTRANSFERASE"/>
    <property type="match status" value="1"/>
</dbReference>
<dbReference type="InterPro" id="IPR051182">
    <property type="entry name" value="Euk_NMN_adenylyltrnsfrase"/>
</dbReference>
<dbReference type="GO" id="GO:0004515">
    <property type="term" value="F:nicotinate-nucleotide adenylyltransferase activity"/>
    <property type="evidence" value="ECO:0007669"/>
    <property type="project" value="TreeGrafter"/>
</dbReference>
<sequence>MCSAINTKTRIILLSCGSFNPITHMHLRLFELARDYLHNTGRFQVVGGIISPVNDGYKKKDLISAKHRCEMVELALKSNDWVKLDCWESDQESWTPTVKVLEYHQNILNSITNTNNVQISASKKQKLDVENMNAVNNNEQTKDWDLSQPVHLMLLCGGDLLESFNVPDLWASADWTNNQRLIKDSPIGVMWKRGFLDFNIEPYIPFGCLMPTTSLDKVSFNDQLLTSASKHTQHPEMMRQLSLKFRNPDNCSVFRSELLAIREALDFTLCFETSDTYILTDSKSSIQYLKIWPKISEKNGQEIIFKIVSLSHESRVCIRWIPSHVGVFGNEVADFLAKEGSALPSAASDELFASEISSIHRSEANSTWKVPPAHEWYAENCPGLSLQSEGTRSALARLHSGHIKSLKFVNKENTYSSCPCPCPSSSAHVTDRL</sequence>
<dbReference type="Proteomes" id="UP000499080">
    <property type="component" value="Unassembled WGS sequence"/>
</dbReference>
<comment type="caution">
    <text evidence="2">The sequence shown here is derived from an EMBL/GenBank/DDBJ whole genome shotgun (WGS) entry which is preliminary data.</text>
</comment>
<dbReference type="GO" id="GO:0004523">
    <property type="term" value="F:RNA-DNA hybrid ribonuclease activity"/>
    <property type="evidence" value="ECO:0007669"/>
    <property type="project" value="InterPro"/>
</dbReference>
<dbReference type="OrthoDB" id="422187at2759"/>
<feature type="domain" description="RNase H type-1" evidence="1">
    <location>
        <begin position="218"/>
        <end position="342"/>
    </location>
</feature>
<protein>
    <submittedName>
        <fullName evidence="2">Nicotinamide/nicotinic acid mononucleotide adenylyltransferase 1</fullName>
    </submittedName>
</protein>
<organism evidence="2 3">
    <name type="scientific">Araneus ventricosus</name>
    <name type="common">Orbweaver spider</name>
    <name type="synonym">Epeira ventricosa</name>
    <dbReference type="NCBI Taxonomy" id="182803"/>
    <lineage>
        <taxon>Eukaryota</taxon>
        <taxon>Metazoa</taxon>
        <taxon>Ecdysozoa</taxon>
        <taxon>Arthropoda</taxon>
        <taxon>Chelicerata</taxon>
        <taxon>Arachnida</taxon>
        <taxon>Araneae</taxon>
        <taxon>Araneomorphae</taxon>
        <taxon>Entelegynae</taxon>
        <taxon>Araneoidea</taxon>
        <taxon>Araneidae</taxon>
        <taxon>Araneus</taxon>
    </lineage>
</organism>
<dbReference type="InterPro" id="IPR004821">
    <property type="entry name" value="Cyt_trans-like"/>
</dbReference>
<dbReference type="PANTHER" id="PTHR12039:SF0">
    <property type="entry name" value="NICOTINAMIDE-NUCLEOTIDE ADENYLYLTRANSFERASE"/>
    <property type="match status" value="1"/>
</dbReference>
<reference evidence="2 3" key="1">
    <citation type="journal article" date="2019" name="Sci. Rep.">
        <title>Orb-weaving spider Araneus ventricosus genome elucidates the spidroin gene catalogue.</title>
        <authorList>
            <person name="Kono N."/>
            <person name="Nakamura H."/>
            <person name="Ohtoshi R."/>
            <person name="Moran D.A.P."/>
            <person name="Shinohara A."/>
            <person name="Yoshida Y."/>
            <person name="Fujiwara M."/>
            <person name="Mori M."/>
            <person name="Tomita M."/>
            <person name="Arakawa K."/>
        </authorList>
    </citation>
    <scope>NUCLEOTIDE SEQUENCE [LARGE SCALE GENOMIC DNA]</scope>
</reference>
<evidence type="ECO:0000313" key="2">
    <source>
        <dbReference type="EMBL" id="GBN37748.1"/>
    </source>
</evidence>
<dbReference type="SUPFAM" id="SSF52374">
    <property type="entry name" value="Nucleotidylyl transferase"/>
    <property type="match status" value="1"/>
</dbReference>